<dbReference type="NCBIfam" id="TIGR00726">
    <property type="entry name" value="peptidoglycan editing factor PgeF"/>
    <property type="match status" value="1"/>
</dbReference>
<gene>
    <name evidence="13" type="ORF">ABID49_001831</name>
</gene>
<keyword evidence="6" id="KW-0479">Metal-binding</keyword>
<accession>A0ABV2GCB3</accession>
<comment type="function">
    <text evidence="3">Purine nucleoside enzyme that catalyzes the phosphorolysis of adenosine and inosine nucleosides, yielding D-ribose 1-phosphate and the respective free bases, adenine and hypoxanthine. Also catalyzes the phosphorolysis of S-methyl-5'-thioadenosine into adenine and S-methyl-5-thio-alpha-D-ribose 1-phosphate. Also has adenosine deaminase activity.</text>
</comment>
<evidence type="ECO:0000256" key="12">
    <source>
        <dbReference type="RuleBase" id="RU361274"/>
    </source>
</evidence>
<evidence type="ECO:0000256" key="9">
    <source>
        <dbReference type="ARBA" id="ARBA00047989"/>
    </source>
</evidence>
<dbReference type="EMBL" id="JBEPLW010000013">
    <property type="protein sequence ID" value="MET3575925.1"/>
    <property type="molecule type" value="Genomic_DNA"/>
</dbReference>
<comment type="catalytic activity">
    <reaction evidence="10">
        <text>adenosine + phosphate = alpha-D-ribose 1-phosphate + adenine</text>
        <dbReference type="Rhea" id="RHEA:27642"/>
        <dbReference type="ChEBI" id="CHEBI:16335"/>
        <dbReference type="ChEBI" id="CHEBI:16708"/>
        <dbReference type="ChEBI" id="CHEBI:43474"/>
        <dbReference type="ChEBI" id="CHEBI:57720"/>
        <dbReference type="EC" id="2.4.2.1"/>
    </reaction>
    <physiologicalReaction direction="left-to-right" evidence="10">
        <dbReference type="Rhea" id="RHEA:27643"/>
    </physiologicalReaction>
</comment>
<evidence type="ECO:0000256" key="1">
    <source>
        <dbReference type="ARBA" id="ARBA00000553"/>
    </source>
</evidence>
<keyword evidence="7" id="KW-0378">Hydrolase</keyword>
<comment type="catalytic activity">
    <reaction evidence="1">
        <text>inosine + phosphate = alpha-D-ribose 1-phosphate + hypoxanthine</text>
        <dbReference type="Rhea" id="RHEA:27646"/>
        <dbReference type="ChEBI" id="CHEBI:17368"/>
        <dbReference type="ChEBI" id="CHEBI:17596"/>
        <dbReference type="ChEBI" id="CHEBI:43474"/>
        <dbReference type="ChEBI" id="CHEBI:57720"/>
        <dbReference type="EC" id="2.4.2.1"/>
    </reaction>
    <physiologicalReaction direction="left-to-right" evidence="1">
        <dbReference type="Rhea" id="RHEA:27647"/>
    </physiologicalReaction>
</comment>
<comment type="cofactor">
    <cofactor evidence="2">
        <name>Zn(2+)</name>
        <dbReference type="ChEBI" id="CHEBI:29105"/>
    </cofactor>
</comment>
<reference evidence="13 14" key="1">
    <citation type="submission" date="2024-06" db="EMBL/GenBank/DDBJ databases">
        <title>Genomic Encyclopedia of Type Strains, Phase IV (KMG-IV): sequencing the most valuable type-strain genomes for metagenomic binning, comparative biology and taxonomic classification.</title>
        <authorList>
            <person name="Goeker M."/>
        </authorList>
    </citation>
    <scope>NUCLEOTIDE SEQUENCE [LARGE SCALE GENOMIC DNA]</scope>
    <source>
        <strain evidence="13 14">DSM 26128</strain>
    </source>
</reference>
<dbReference type="PANTHER" id="PTHR30616:SF2">
    <property type="entry name" value="PURINE NUCLEOSIDE PHOSPHORYLASE LACC1"/>
    <property type="match status" value="1"/>
</dbReference>
<evidence type="ECO:0000313" key="13">
    <source>
        <dbReference type="EMBL" id="MET3575925.1"/>
    </source>
</evidence>
<dbReference type="InterPro" id="IPR038371">
    <property type="entry name" value="Cu_polyphenol_OxRdtase_sf"/>
</dbReference>
<dbReference type="SUPFAM" id="SSF64438">
    <property type="entry name" value="CNF1/YfiH-like putative cysteine hydrolases"/>
    <property type="match status" value="1"/>
</dbReference>
<dbReference type="Gene3D" id="3.60.140.10">
    <property type="entry name" value="CNF1/YfiH-like putative cysteine hydrolases"/>
    <property type="match status" value="1"/>
</dbReference>
<keyword evidence="14" id="KW-1185">Reference proteome</keyword>
<dbReference type="CDD" id="cd16833">
    <property type="entry name" value="YfiH"/>
    <property type="match status" value="1"/>
</dbReference>
<name>A0ABV2GCB3_9BACL</name>
<comment type="caution">
    <text evidence="13">The sequence shown here is derived from an EMBL/GenBank/DDBJ whole genome shotgun (WGS) entry which is preliminary data.</text>
</comment>
<comment type="catalytic activity">
    <reaction evidence="11">
        <text>S-methyl-5'-thioadenosine + phosphate = 5-(methylsulfanyl)-alpha-D-ribose 1-phosphate + adenine</text>
        <dbReference type="Rhea" id="RHEA:11852"/>
        <dbReference type="ChEBI" id="CHEBI:16708"/>
        <dbReference type="ChEBI" id="CHEBI:17509"/>
        <dbReference type="ChEBI" id="CHEBI:43474"/>
        <dbReference type="ChEBI" id="CHEBI:58533"/>
        <dbReference type="EC" id="2.4.2.28"/>
    </reaction>
    <physiologicalReaction direction="left-to-right" evidence="11">
        <dbReference type="Rhea" id="RHEA:11853"/>
    </physiologicalReaction>
</comment>
<evidence type="ECO:0000256" key="3">
    <source>
        <dbReference type="ARBA" id="ARBA00003215"/>
    </source>
</evidence>
<dbReference type="PANTHER" id="PTHR30616">
    <property type="entry name" value="UNCHARACTERIZED PROTEIN YFIH"/>
    <property type="match status" value="1"/>
</dbReference>
<dbReference type="InterPro" id="IPR011324">
    <property type="entry name" value="Cytotoxic_necrot_fac-like_cat"/>
</dbReference>
<keyword evidence="5" id="KW-0808">Transferase</keyword>
<evidence type="ECO:0000256" key="6">
    <source>
        <dbReference type="ARBA" id="ARBA00022723"/>
    </source>
</evidence>
<dbReference type="Pfam" id="PF02578">
    <property type="entry name" value="Cu-oxidase_4"/>
    <property type="match status" value="1"/>
</dbReference>
<comment type="catalytic activity">
    <reaction evidence="9">
        <text>adenosine + H2O + H(+) = inosine + NH4(+)</text>
        <dbReference type="Rhea" id="RHEA:24408"/>
        <dbReference type="ChEBI" id="CHEBI:15377"/>
        <dbReference type="ChEBI" id="CHEBI:15378"/>
        <dbReference type="ChEBI" id="CHEBI:16335"/>
        <dbReference type="ChEBI" id="CHEBI:17596"/>
        <dbReference type="ChEBI" id="CHEBI:28938"/>
        <dbReference type="EC" id="3.5.4.4"/>
    </reaction>
    <physiologicalReaction direction="left-to-right" evidence="9">
        <dbReference type="Rhea" id="RHEA:24409"/>
    </physiologicalReaction>
</comment>
<evidence type="ECO:0000313" key="14">
    <source>
        <dbReference type="Proteomes" id="UP001549099"/>
    </source>
</evidence>
<comment type="similarity">
    <text evidence="4 12">Belongs to the purine nucleoside phosphorylase YfiH/LACC1 family.</text>
</comment>
<organism evidence="13 14">
    <name type="scientific">Bhargavaea ullalensis</name>
    <dbReference type="NCBI Taxonomy" id="1265685"/>
    <lineage>
        <taxon>Bacteria</taxon>
        <taxon>Bacillati</taxon>
        <taxon>Bacillota</taxon>
        <taxon>Bacilli</taxon>
        <taxon>Bacillales</taxon>
        <taxon>Caryophanaceae</taxon>
        <taxon>Bhargavaea</taxon>
    </lineage>
</organism>
<proteinExistence type="inferred from homology"/>
<dbReference type="InterPro" id="IPR003730">
    <property type="entry name" value="Cu_polyphenol_OxRdtase"/>
</dbReference>
<evidence type="ECO:0000256" key="4">
    <source>
        <dbReference type="ARBA" id="ARBA00007353"/>
    </source>
</evidence>
<evidence type="ECO:0000256" key="8">
    <source>
        <dbReference type="ARBA" id="ARBA00022833"/>
    </source>
</evidence>
<evidence type="ECO:0000256" key="11">
    <source>
        <dbReference type="ARBA" id="ARBA00049893"/>
    </source>
</evidence>
<keyword evidence="8" id="KW-0862">Zinc</keyword>
<evidence type="ECO:0000256" key="2">
    <source>
        <dbReference type="ARBA" id="ARBA00001947"/>
    </source>
</evidence>
<evidence type="ECO:0000256" key="10">
    <source>
        <dbReference type="ARBA" id="ARBA00048968"/>
    </source>
</evidence>
<sequence>MMTMRMYVKEGNIAAGMTMKDARRPEENNMGLHACLNPQDVLQNRRELAKEIGVPLGRFVCGRQTHSANFHRVAEEDRGRGAETTEDAIPDTDALYTYEPNIVLGSLTADCVPVLLWNEAAGLVGAVHSGWQGTVKEITPKLLRHLTEEEGLDPLDFRVRIGAALSQEKFEVDRDVYERFRSLGYADDFIRFNGQTGKWHIDNQKTVETQLLMAGIPPGRIAIDRSCTYKSPGGFSYREDKKAGRHLSWIVRTETPGTGGHGTEER</sequence>
<evidence type="ECO:0000256" key="5">
    <source>
        <dbReference type="ARBA" id="ARBA00022679"/>
    </source>
</evidence>
<dbReference type="Proteomes" id="UP001549099">
    <property type="component" value="Unassembled WGS sequence"/>
</dbReference>
<protein>
    <recommendedName>
        <fullName evidence="12">Purine nucleoside phosphorylase</fullName>
    </recommendedName>
</protein>
<evidence type="ECO:0000256" key="7">
    <source>
        <dbReference type="ARBA" id="ARBA00022801"/>
    </source>
</evidence>